<gene>
    <name evidence="4" type="ORF">GUITHDRAFT_160392</name>
</gene>
<dbReference type="EnsemblProtists" id="EKX55165">
    <property type="protein sequence ID" value="EKX55165"/>
    <property type="gene ID" value="GUITHDRAFT_160392"/>
</dbReference>
<dbReference type="GO" id="GO:0051879">
    <property type="term" value="F:Hsp90 protein binding"/>
    <property type="evidence" value="ECO:0007669"/>
    <property type="project" value="InterPro"/>
</dbReference>
<dbReference type="GO" id="GO:0005634">
    <property type="term" value="C:nucleus"/>
    <property type="evidence" value="ECO:0007669"/>
    <property type="project" value="TreeGrafter"/>
</dbReference>
<dbReference type="Gene3D" id="2.60.40.790">
    <property type="match status" value="1"/>
</dbReference>
<reference evidence="5" key="3">
    <citation type="submission" date="2016-03" db="UniProtKB">
        <authorList>
            <consortium name="EnsemblProtists"/>
        </authorList>
    </citation>
    <scope>IDENTIFICATION</scope>
</reference>
<evidence type="ECO:0000259" key="3">
    <source>
        <dbReference type="PROSITE" id="PS51203"/>
    </source>
</evidence>
<dbReference type="GeneID" id="17312268"/>
<feature type="compositionally biased region" description="Acidic residues" evidence="2">
    <location>
        <begin position="132"/>
        <end position="143"/>
    </location>
</feature>
<evidence type="ECO:0000313" key="5">
    <source>
        <dbReference type="EnsemblProtists" id="EKX55165"/>
    </source>
</evidence>
<dbReference type="InterPro" id="IPR045250">
    <property type="entry name" value="p23-like"/>
</dbReference>
<dbReference type="GO" id="GO:0051131">
    <property type="term" value="P:chaperone-mediated protein complex assembly"/>
    <property type="evidence" value="ECO:0007669"/>
    <property type="project" value="TreeGrafter"/>
</dbReference>
<keyword evidence="6" id="KW-1185">Reference proteome</keyword>
<dbReference type="CDD" id="cd06465">
    <property type="entry name" value="p23_hB-ind1_like"/>
    <property type="match status" value="1"/>
</dbReference>
<dbReference type="eggNOG" id="KOG3158">
    <property type="taxonomic scope" value="Eukaryota"/>
</dbReference>
<dbReference type="Proteomes" id="UP000011087">
    <property type="component" value="Unassembled WGS sequence"/>
</dbReference>
<dbReference type="PANTHER" id="PTHR22932">
    <property type="entry name" value="TELOMERASE-BINDING PROTEIN P23 HSP90 CO-CHAPERONE"/>
    <property type="match status" value="1"/>
</dbReference>
<feature type="region of interest" description="Disordered" evidence="2">
    <location>
        <begin position="110"/>
        <end position="143"/>
    </location>
</feature>
<dbReference type="PROSITE" id="PS51203">
    <property type="entry name" value="CS"/>
    <property type="match status" value="1"/>
</dbReference>
<dbReference type="PaxDb" id="55529-EKX55165"/>
<name>L1K3W3_GUITC</name>
<proteinExistence type="inferred from homology"/>
<evidence type="ECO:0000313" key="6">
    <source>
        <dbReference type="Proteomes" id="UP000011087"/>
    </source>
</evidence>
<reference evidence="4 6" key="1">
    <citation type="journal article" date="2012" name="Nature">
        <title>Algal genomes reveal evolutionary mosaicism and the fate of nucleomorphs.</title>
        <authorList>
            <consortium name="DOE Joint Genome Institute"/>
            <person name="Curtis B.A."/>
            <person name="Tanifuji G."/>
            <person name="Burki F."/>
            <person name="Gruber A."/>
            <person name="Irimia M."/>
            <person name="Maruyama S."/>
            <person name="Arias M.C."/>
            <person name="Ball S.G."/>
            <person name="Gile G.H."/>
            <person name="Hirakawa Y."/>
            <person name="Hopkins J.F."/>
            <person name="Kuo A."/>
            <person name="Rensing S.A."/>
            <person name="Schmutz J."/>
            <person name="Symeonidi A."/>
            <person name="Elias M."/>
            <person name="Eveleigh R.J."/>
            <person name="Herman E.K."/>
            <person name="Klute M.J."/>
            <person name="Nakayama T."/>
            <person name="Obornik M."/>
            <person name="Reyes-Prieto A."/>
            <person name="Armbrust E.V."/>
            <person name="Aves S.J."/>
            <person name="Beiko R.G."/>
            <person name="Coutinho P."/>
            <person name="Dacks J.B."/>
            <person name="Durnford D.G."/>
            <person name="Fast N.M."/>
            <person name="Green B.R."/>
            <person name="Grisdale C.J."/>
            <person name="Hempel F."/>
            <person name="Henrissat B."/>
            <person name="Hoppner M.P."/>
            <person name="Ishida K."/>
            <person name="Kim E."/>
            <person name="Koreny L."/>
            <person name="Kroth P.G."/>
            <person name="Liu Y."/>
            <person name="Malik S.B."/>
            <person name="Maier U.G."/>
            <person name="McRose D."/>
            <person name="Mock T."/>
            <person name="Neilson J.A."/>
            <person name="Onodera N.T."/>
            <person name="Poole A.M."/>
            <person name="Pritham E.J."/>
            <person name="Richards T.A."/>
            <person name="Rocap G."/>
            <person name="Roy S.W."/>
            <person name="Sarai C."/>
            <person name="Schaack S."/>
            <person name="Shirato S."/>
            <person name="Slamovits C.H."/>
            <person name="Spencer D.F."/>
            <person name="Suzuki S."/>
            <person name="Worden A.Z."/>
            <person name="Zauner S."/>
            <person name="Barry K."/>
            <person name="Bell C."/>
            <person name="Bharti A.K."/>
            <person name="Crow J.A."/>
            <person name="Grimwood J."/>
            <person name="Kramer R."/>
            <person name="Lindquist E."/>
            <person name="Lucas S."/>
            <person name="Salamov A."/>
            <person name="McFadden G.I."/>
            <person name="Lane C.E."/>
            <person name="Keeling P.J."/>
            <person name="Gray M.W."/>
            <person name="Grigoriev I.V."/>
            <person name="Archibald J.M."/>
        </authorList>
    </citation>
    <scope>NUCLEOTIDE SEQUENCE</scope>
    <source>
        <strain evidence="4 6">CCMP2712</strain>
    </source>
</reference>
<dbReference type="GO" id="GO:0006457">
    <property type="term" value="P:protein folding"/>
    <property type="evidence" value="ECO:0007669"/>
    <property type="project" value="TreeGrafter"/>
</dbReference>
<dbReference type="GO" id="GO:0051087">
    <property type="term" value="F:protein-folding chaperone binding"/>
    <property type="evidence" value="ECO:0007669"/>
    <property type="project" value="TreeGrafter"/>
</dbReference>
<reference evidence="6" key="2">
    <citation type="submission" date="2012-11" db="EMBL/GenBank/DDBJ databases">
        <authorList>
            <person name="Kuo A."/>
            <person name="Curtis B.A."/>
            <person name="Tanifuji G."/>
            <person name="Burki F."/>
            <person name="Gruber A."/>
            <person name="Irimia M."/>
            <person name="Maruyama S."/>
            <person name="Arias M.C."/>
            <person name="Ball S.G."/>
            <person name="Gile G.H."/>
            <person name="Hirakawa Y."/>
            <person name="Hopkins J.F."/>
            <person name="Rensing S.A."/>
            <person name="Schmutz J."/>
            <person name="Symeonidi A."/>
            <person name="Elias M."/>
            <person name="Eveleigh R.J."/>
            <person name="Herman E.K."/>
            <person name="Klute M.J."/>
            <person name="Nakayama T."/>
            <person name="Obornik M."/>
            <person name="Reyes-Prieto A."/>
            <person name="Armbrust E.V."/>
            <person name="Aves S.J."/>
            <person name="Beiko R.G."/>
            <person name="Coutinho P."/>
            <person name="Dacks J.B."/>
            <person name="Durnford D.G."/>
            <person name="Fast N.M."/>
            <person name="Green B.R."/>
            <person name="Grisdale C."/>
            <person name="Hempe F."/>
            <person name="Henrissat B."/>
            <person name="Hoppner M.P."/>
            <person name="Ishida K.-I."/>
            <person name="Kim E."/>
            <person name="Koreny L."/>
            <person name="Kroth P.G."/>
            <person name="Liu Y."/>
            <person name="Malik S.-B."/>
            <person name="Maier U.G."/>
            <person name="McRose D."/>
            <person name="Mock T."/>
            <person name="Neilson J.A."/>
            <person name="Onodera N.T."/>
            <person name="Poole A.M."/>
            <person name="Pritham E.J."/>
            <person name="Richards T.A."/>
            <person name="Rocap G."/>
            <person name="Roy S.W."/>
            <person name="Sarai C."/>
            <person name="Schaack S."/>
            <person name="Shirato S."/>
            <person name="Slamovits C.H."/>
            <person name="Spencer D.F."/>
            <person name="Suzuki S."/>
            <person name="Worden A.Z."/>
            <person name="Zauner S."/>
            <person name="Barry K."/>
            <person name="Bell C."/>
            <person name="Bharti A.K."/>
            <person name="Crow J.A."/>
            <person name="Grimwood J."/>
            <person name="Kramer R."/>
            <person name="Lindquist E."/>
            <person name="Lucas S."/>
            <person name="Salamov A."/>
            <person name="McFadden G.I."/>
            <person name="Lane C.E."/>
            <person name="Keeling P.J."/>
            <person name="Gray M.W."/>
            <person name="Grigoriev I.V."/>
            <person name="Archibald J.M."/>
        </authorList>
    </citation>
    <scope>NUCLEOTIDE SEQUENCE</scope>
    <source>
        <strain evidence="6">CCMP2712</strain>
    </source>
</reference>
<dbReference type="STRING" id="905079.L1K3W3"/>
<dbReference type="GO" id="GO:0005829">
    <property type="term" value="C:cytosol"/>
    <property type="evidence" value="ECO:0007669"/>
    <property type="project" value="TreeGrafter"/>
</dbReference>
<dbReference type="OrthoDB" id="1564555at2759"/>
<dbReference type="AlphaFoldDB" id="L1K3W3"/>
<protein>
    <recommendedName>
        <fullName evidence="3">CS domain-containing protein</fullName>
    </recommendedName>
</protein>
<dbReference type="OMA" id="EEGPYWP"/>
<feature type="domain" description="CS" evidence="3">
    <location>
        <begin position="2"/>
        <end position="87"/>
    </location>
</feature>
<dbReference type="EMBL" id="JH992965">
    <property type="protein sequence ID" value="EKX55165.1"/>
    <property type="molecule type" value="Genomic_DNA"/>
</dbReference>
<feature type="compositionally biased region" description="Basic and acidic residues" evidence="2">
    <location>
        <begin position="110"/>
        <end position="122"/>
    </location>
</feature>
<organism evidence="4">
    <name type="scientific">Guillardia theta (strain CCMP2712)</name>
    <name type="common">Cryptophyte</name>
    <dbReference type="NCBI Taxonomy" id="905079"/>
    <lineage>
        <taxon>Eukaryota</taxon>
        <taxon>Cryptophyceae</taxon>
        <taxon>Pyrenomonadales</taxon>
        <taxon>Geminigeraceae</taxon>
        <taxon>Guillardia</taxon>
    </lineage>
</organism>
<dbReference type="RefSeq" id="XP_005842145.1">
    <property type="nucleotide sequence ID" value="XM_005842088.1"/>
</dbReference>
<evidence type="ECO:0000256" key="2">
    <source>
        <dbReference type="SAM" id="MobiDB-lite"/>
    </source>
</evidence>
<dbReference type="PANTHER" id="PTHR22932:SF1">
    <property type="entry name" value="CO-CHAPERONE PROTEIN DAF-41"/>
    <property type="match status" value="1"/>
</dbReference>
<dbReference type="HOGENOM" id="CLU_078883_3_0_1"/>
<accession>L1K3W3</accession>
<evidence type="ECO:0000256" key="1">
    <source>
        <dbReference type="ARBA" id="ARBA00025733"/>
    </source>
</evidence>
<evidence type="ECO:0000313" key="4">
    <source>
        <dbReference type="EMBL" id="EKX55165.1"/>
    </source>
</evidence>
<dbReference type="InterPro" id="IPR008978">
    <property type="entry name" value="HSP20-like_chaperone"/>
</dbReference>
<dbReference type="SUPFAM" id="SSF49764">
    <property type="entry name" value="HSP20-like chaperones"/>
    <property type="match status" value="1"/>
</dbReference>
<dbReference type="KEGG" id="gtt:GUITHDRAFT_160392"/>
<dbReference type="InterPro" id="IPR007052">
    <property type="entry name" value="CS_dom"/>
</dbReference>
<comment type="similarity">
    <text evidence="1">Belongs to the p23/wos2 family.</text>
</comment>
<sequence>MSKLPDCKWAQRNDKILFTINIPNLDPNKTTINVTETSFTFKSEDHELSLDFFGTVDPKQSSWKVGARDVAFVFMRKEVGDYWDTLHKGKKIHTLKVDWDKWKDEDEARDGDLDMSGFDKFDFGGAGAGGFDSDDEDEDDGRK</sequence>
<dbReference type="Pfam" id="PF04969">
    <property type="entry name" value="CS"/>
    <property type="match status" value="1"/>
</dbReference>